<feature type="region of interest" description="Disordered" evidence="1">
    <location>
        <begin position="26"/>
        <end position="163"/>
    </location>
</feature>
<proteinExistence type="predicted"/>
<reference evidence="2 3" key="1">
    <citation type="submission" date="2019-01" db="EMBL/GenBank/DDBJ databases">
        <title>Sequencing of cultivated peanut Arachis hypogaea provides insights into genome evolution and oil improvement.</title>
        <authorList>
            <person name="Chen X."/>
        </authorList>
    </citation>
    <scope>NUCLEOTIDE SEQUENCE [LARGE SCALE GENOMIC DNA]</scope>
    <source>
        <strain evidence="3">cv. Fuhuasheng</strain>
        <tissue evidence="2">Leaves</tissue>
    </source>
</reference>
<accession>A0A445C7Z5</accession>
<evidence type="ECO:0000313" key="3">
    <source>
        <dbReference type="Proteomes" id="UP000289738"/>
    </source>
</evidence>
<feature type="compositionally biased region" description="Acidic residues" evidence="1">
    <location>
        <begin position="50"/>
        <end position="60"/>
    </location>
</feature>
<organism evidence="2 3">
    <name type="scientific">Arachis hypogaea</name>
    <name type="common">Peanut</name>
    <dbReference type="NCBI Taxonomy" id="3818"/>
    <lineage>
        <taxon>Eukaryota</taxon>
        <taxon>Viridiplantae</taxon>
        <taxon>Streptophyta</taxon>
        <taxon>Embryophyta</taxon>
        <taxon>Tracheophyta</taxon>
        <taxon>Spermatophyta</taxon>
        <taxon>Magnoliopsida</taxon>
        <taxon>eudicotyledons</taxon>
        <taxon>Gunneridae</taxon>
        <taxon>Pentapetalae</taxon>
        <taxon>rosids</taxon>
        <taxon>fabids</taxon>
        <taxon>Fabales</taxon>
        <taxon>Fabaceae</taxon>
        <taxon>Papilionoideae</taxon>
        <taxon>50 kb inversion clade</taxon>
        <taxon>dalbergioids sensu lato</taxon>
        <taxon>Dalbergieae</taxon>
        <taxon>Pterocarpus clade</taxon>
        <taxon>Arachis</taxon>
    </lineage>
</organism>
<dbReference type="EMBL" id="SDMP01000007">
    <property type="protein sequence ID" value="RYR47076.1"/>
    <property type="molecule type" value="Genomic_DNA"/>
</dbReference>
<gene>
    <name evidence="2" type="ORF">Ahy_A07g032998</name>
</gene>
<evidence type="ECO:0000313" key="2">
    <source>
        <dbReference type="EMBL" id="RYR47076.1"/>
    </source>
</evidence>
<feature type="compositionally biased region" description="Polar residues" evidence="1">
    <location>
        <begin position="124"/>
        <end position="135"/>
    </location>
</feature>
<feature type="compositionally biased region" description="Basic residues" evidence="1">
    <location>
        <begin position="82"/>
        <end position="121"/>
    </location>
</feature>
<dbReference type="Proteomes" id="UP000289738">
    <property type="component" value="Chromosome A07"/>
</dbReference>
<dbReference type="AlphaFoldDB" id="A0A445C7Z5"/>
<protein>
    <submittedName>
        <fullName evidence="2">Uncharacterized protein</fullName>
    </submittedName>
</protein>
<sequence>MYEATLSCPDKNKFYIYFEHLVSQPMEVEPEQQAEPKPEEEPVVVTYDSSSDDGYESAEDEAYKPPSPGYETDSTESESPKRRSKNTKKKHRCLHQARRKCQKNGKKSSKRYTGRRRKRHGLYSESSKGNQTDTLASGLGAAQGPVETDMGGPVVVNEKSDREADSNMCEEIRCTIIKKMAKHKRILGRCTEKLAPAQQ</sequence>
<keyword evidence="3" id="KW-1185">Reference proteome</keyword>
<comment type="caution">
    <text evidence="2">The sequence shown here is derived from an EMBL/GenBank/DDBJ whole genome shotgun (WGS) entry which is preliminary data.</text>
</comment>
<evidence type="ECO:0000256" key="1">
    <source>
        <dbReference type="SAM" id="MobiDB-lite"/>
    </source>
</evidence>
<name>A0A445C7Z5_ARAHY</name>